<dbReference type="Pfam" id="PF06999">
    <property type="entry name" value="Suc_Fer-like"/>
    <property type="match status" value="1"/>
</dbReference>
<protein>
    <submittedName>
        <fullName evidence="1">Sucrase ferredoxin</fullName>
    </submittedName>
</protein>
<dbReference type="AlphaFoldDB" id="A0A1L7D4X6"/>
<name>A0A1L7D4X6_9CORY</name>
<evidence type="ECO:0000313" key="1">
    <source>
        <dbReference type="EMBL" id="APT93175.1"/>
    </source>
</evidence>
<dbReference type="PANTHER" id="PTHR31902:SF22">
    <property type="entry name" value="SLL1203 PROTEIN"/>
    <property type="match status" value="1"/>
</dbReference>
<dbReference type="PANTHER" id="PTHR31902">
    <property type="entry name" value="ACTIN PATCHES DISTAL PROTEIN 1"/>
    <property type="match status" value="1"/>
</dbReference>
<accession>A0A1L7D4X6</accession>
<dbReference type="EMBL" id="CP009249">
    <property type="protein sequence ID" value="APT93175.1"/>
    <property type="molecule type" value="Genomic_DNA"/>
</dbReference>
<dbReference type="InterPro" id="IPR010350">
    <property type="entry name" value="Aim32/Apd1-like_bac"/>
</dbReference>
<organism evidence="1 2">
    <name type="scientific">Corynebacterium phocae</name>
    <dbReference type="NCBI Taxonomy" id="161895"/>
    <lineage>
        <taxon>Bacteria</taxon>
        <taxon>Bacillati</taxon>
        <taxon>Actinomycetota</taxon>
        <taxon>Actinomycetes</taxon>
        <taxon>Mycobacteriales</taxon>
        <taxon>Corynebacteriaceae</taxon>
        <taxon>Corynebacterium</taxon>
    </lineage>
</organism>
<dbReference type="SUPFAM" id="SSF52833">
    <property type="entry name" value="Thioredoxin-like"/>
    <property type="match status" value="1"/>
</dbReference>
<dbReference type="InterPro" id="IPR036249">
    <property type="entry name" value="Thioredoxin-like_sf"/>
</dbReference>
<reference evidence="1 2" key="1">
    <citation type="submission" date="2014-08" db="EMBL/GenBank/DDBJ databases">
        <title>Complete genome sequence of Corynebacterium phocae M408/89/1(T)(=DSM 44612(T)), isolated from the common seal (Phoca vitulina).</title>
        <authorList>
            <person name="Ruckert C."/>
            <person name="Albersmeier A."/>
            <person name="Winkler A."/>
            <person name="Kalinowski J."/>
        </authorList>
    </citation>
    <scope>NUCLEOTIDE SEQUENCE [LARGE SCALE GENOMIC DNA]</scope>
    <source>
        <strain evidence="1 2">M408/89/1</strain>
    </source>
</reference>
<dbReference type="PIRSF" id="PIRSF035042">
    <property type="entry name" value="UCP035042_thirdx"/>
    <property type="match status" value="1"/>
</dbReference>
<dbReference type="InterPro" id="IPR009737">
    <property type="entry name" value="Aim32/Apd1-like"/>
</dbReference>
<keyword evidence="2" id="KW-1185">Reference proteome</keyword>
<gene>
    <name evidence="1" type="ORF">CPHO_10050</name>
</gene>
<dbReference type="KEGG" id="cpho:CPHO_10050"/>
<evidence type="ECO:0000313" key="2">
    <source>
        <dbReference type="Proteomes" id="UP000185491"/>
    </source>
</evidence>
<sequence length="287" mass="31466">MTSCVSKAMTLFVSKDMTLHTAKREDVYVLFEWPGGWSRDILDGGTFGEELSASIKAKLKGKASLQLIRRPGRKGRELAGGYRCYLVWVRAKVVEQLELHCPENLKDLDLTGPGRNHATRVAHPLVLVCTHSKRDACCAVKGRPLAAQLEAEFHEQVWEASHVGGHRFAPAVLLLPWGYSFGRLTLDQGRALVHAARKGEYFLSANRGNGLLSPRAQVAELAVAARLHSLSYGQLRAEDDGSVTHADGRSWHVELEQREVPGVVSSCGAEPKVGTVWVATAVRETGR</sequence>
<dbReference type="Proteomes" id="UP000185491">
    <property type="component" value="Chromosome"/>
</dbReference>
<dbReference type="CDD" id="cd03062">
    <property type="entry name" value="TRX_Fd_Sucrase"/>
    <property type="match status" value="1"/>
</dbReference>
<dbReference type="STRING" id="161895.CPHO_10050"/>
<proteinExistence type="predicted"/>